<keyword evidence="3 5" id="KW-0371">Homeobox</keyword>
<comment type="similarity">
    <text evidence="1">Belongs to the TALE/M-ATYP homeobox family.</text>
</comment>
<dbReference type="Proteomes" id="UP000324748">
    <property type="component" value="Unassembled WGS sequence"/>
</dbReference>
<comment type="subcellular location">
    <subcellularLocation>
        <location evidence="5">Nucleus</location>
    </subcellularLocation>
</comment>
<dbReference type="OrthoDB" id="10056939at2759"/>
<evidence type="ECO:0000256" key="5">
    <source>
        <dbReference type="PROSITE-ProRule" id="PRU00108"/>
    </source>
</evidence>
<feature type="compositionally biased region" description="Polar residues" evidence="6">
    <location>
        <begin position="469"/>
        <end position="480"/>
    </location>
</feature>
<feature type="region of interest" description="Disordered" evidence="6">
    <location>
        <begin position="425"/>
        <end position="480"/>
    </location>
</feature>
<feature type="compositionally biased region" description="Low complexity" evidence="6">
    <location>
        <begin position="579"/>
        <end position="599"/>
    </location>
</feature>
<dbReference type="EMBL" id="VSWC01000027">
    <property type="protein sequence ID" value="KAA1110784.1"/>
    <property type="molecule type" value="Genomic_DNA"/>
</dbReference>
<evidence type="ECO:0000256" key="2">
    <source>
        <dbReference type="ARBA" id="ARBA00023125"/>
    </source>
</evidence>
<dbReference type="AlphaFoldDB" id="A0A5B0QCQ9"/>
<feature type="compositionally biased region" description="Low complexity" evidence="6">
    <location>
        <begin position="432"/>
        <end position="445"/>
    </location>
</feature>
<dbReference type="GO" id="GO:0005634">
    <property type="term" value="C:nucleus"/>
    <property type="evidence" value="ECO:0007669"/>
    <property type="project" value="UniProtKB-SubCell"/>
</dbReference>
<name>A0A5B0QCQ9_PUCGR</name>
<proteinExistence type="inferred from homology"/>
<dbReference type="GO" id="GO:0006355">
    <property type="term" value="P:regulation of DNA-templated transcription"/>
    <property type="evidence" value="ECO:0007669"/>
    <property type="project" value="InterPro"/>
</dbReference>
<feature type="region of interest" description="Disordered" evidence="6">
    <location>
        <begin position="100"/>
        <end position="124"/>
    </location>
</feature>
<evidence type="ECO:0000259" key="7">
    <source>
        <dbReference type="PROSITE" id="PS50071"/>
    </source>
</evidence>
<dbReference type="SUPFAM" id="SSF46689">
    <property type="entry name" value="Homeodomain-like"/>
    <property type="match status" value="1"/>
</dbReference>
<dbReference type="GO" id="GO:0003677">
    <property type="term" value="F:DNA binding"/>
    <property type="evidence" value="ECO:0007669"/>
    <property type="project" value="UniProtKB-UniRule"/>
</dbReference>
<accession>A0A5B0QCQ9</accession>
<dbReference type="Pfam" id="PF05920">
    <property type="entry name" value="Homeobox_KN"/>
    <property type="match status" value="1"/>
</dbReference>
<keyword evidence="2 5" id="KW-0238">DNA-binding</keyword>
<dbReference type="InterPro" id="IPR008422">
    <property type="entry name" value="KN_HD"/>
</dbReference>
<keyword evidence="4 5" id="KW-0539">Nucleus</keyword>
<evidence type="ECO:0000256" key="1">
    <source>
        <dbReference type="ARBA" id="ARBA00005800"/>
    </source>
</evidence>
<feature type="domain" description="Homeobox" evidence="7">
    <location>
        <begin position="142"/>
        <end position="176"/>
    </location>
</feature>
<reference evidence="8 9" key="1">
    <citation type="submission" date="2019-05" db="EMBL/GenBank/DDBJ databases">
        <title>Emergence of the Ug99 lineage of the wheat stem rust pathogen through somatic hybridization.</title>
        <authorList>
            <person name="Li F."/>
            <person name="Upadhyaya N.M."/>
            <person name="Sperschneider J."/>
            <person name="Matny O."/>
            <person name="Nguyen-Phuc H."/>
            <person name="Mago R."/>
            <person name="Raley C."/>
            <person name="Miller M.E."/>
            <person name="Silverstein K.A.T."/>
            <person name="Henningsen E."/>
            <person name="Hirsch C.D."/>
            <person name="Visser B."/>
            <person name="Pretorius Z.A."/>
            <person name="Steffenson B.J."/>
            <person name="Schwessinger B."/>
            <person name="Dodds P.N."/>
            <person name="Figueroa M."/>
        </authorList>
    </citation>
    <scope>NUCLEOTIDE SEQUENCE [LARGE SCALE GENOMIC DNA]</scope>
    <source>
        <strain evidence="8">21-0</strain>
    </source>
</reference>
<dbReference type="Gene3D" id="1.10.10.60">
    <property type="entry name" value="Homeodomain-like"/>
    <property type="match status" value="1"/>
</dbReference>
<dbReference type="InterPro" id="IPR009057">
    <property type="entry name" value="Homeodomain-like_sf"/>
</dbReference>
<organism evidence="8 9">
    <name type="scientific">Puccinia graminis f. sp. tritici</name>
    <dbReference type="NCBI Taxonomy" id="56615"/>
    <lineage>
        <taxon>Eukaryota</taxon>
        <taxon>Fungi</taxon>
        <taxon>Dikarya</taxon>
        <taxon>Basidiomycota</taxon>
        <taxon>Pucciniomycotina</taxon>
        <taxon>Pucciniomycetes</taxon>
        <taxon>Pucciniales</taxon>
        <taxon>Pucciniaceae</taxon>
        <taxon>Puccinia</taxon>
    </lineage>
</organism>
<evidence type="ECO:0000256" key="6">
    <source>
        <dbReference type="SAM" id="MobiDB-lite"/>
    </source>
</evidence>
<evidence type="ECO:0000313" key="9">
    <source>
        <dbReference type="Proteomes" id="UP000324748"/>
    </source>
</evidence>
<feature type="compositionally biased region" description="Low complexity" evidence="6">
    <location>
        <begin position="456"/>
        <end position="468"/>
    </location>
</feature>
<feature type="compositionally biased region" description="Low complexity" evidence="6">
    <location>
        <begin position="278"/>
        <end position="350"/>
    </location>
</feature>
<feature type="compositionally biased region" description="Low complexity" evidence="6">
    <location>
        <begin position="373"/>
        <end position="387"/>
    </location>
</feature>
<feature type="region of interest" description="Disordered" evidence="6">
    <location>
        <begin position="579"/>
        <end position="618"/>
    </location>
</feature>
<evidence type="ECO:0000256" key="3">
    <source>
        <dbReference type="ARBA" id="ARBA00023155"/>
    </source>
</evidence>
<protein>
    <recommendedName>
        <fullName evidence="7">Homeobox domain-containing protein</fullName>
    </recommendedName>
</protein>
<sequence length="618" mass="65941">MSIPTFSHHELTNLQGDLLAALKSNNTDGLVNFDSQFSQLVLDVEKAIPTNSLSVDELKAHYCFSHNLYIASTQAQQAHLVMDELHDSFSRKLNLLAPLTSNKPSAPAPPPSKEPVAQDNSCSSPSHTILKNWSQAHMTYLFPTQPQLQELASQTSSTETKVNSWFRNARSRSGWSKLYALKTHVDKDQEKLQLLIDEYQSLKRLKAPEEFKKLVAEHETYQLLDKIFRWFATTKEGKAPLHRKPVKPWIKEVLSSALSSFRQGAAGVLDSSKQRLPTLSAKTAGSSSTTSSSPTANSSASTSDSSSRTASTAPTSVAGSSVRSASRDTSSARASSSSSSRSPAISTLELPPAPPTPLTSTDSGRPSISLDCSSGRSAPSESSPSPVISHISPALLALSNPTCNDRSTDLLASSSSSPIPPNSLFDPALFASSPPSVTSSTANPTCTSRPADSQNSRSRSSSTTSLSTPINPTINTAAEPASSTVKPMMYHWVNPLNPCMRISSTSKSFKNSFINYISPPTVPSSRSSSKSSSPGSWTSPVISPLVSPVVQTSDLPHNPFLGFCPKPLPTSITILSSSSSDSILDRPSSSHPSICSSFSKEPAQSTLSGQFEDAPEQS</sequence>
<evidence type="ECO:0000256" key="4">
    <source>
        <dbReference type="ARBA" id="ARBA00023242"/>
    </source>
</evidence>
<feature type="DNA-binding region" description="Homeobox" evidence="5">
    <location>
        <begin position="144"/>
        <end position="177"/>
    </location>
</feature>
<keyword evidence="9" id="KW-1185">Reference proteome</keyword>
<dbReference type="PROSITE" id="PS50071">
    <property type="entry name" value="HOMEOBOX_2"/>
    <property type="match status" value="1"/>
</dbReference>
<dbReference type="InterPro" id="IPR001356">
    <property type="entry name" value="HD"/>
</dbReference>
<feature type="compositionally biased region" description="Polar residues" evidence="6">
    <location>
        <begin position="446"/>
        <end position="455"/>
    </location>
</feature>
<dbReference type="CDD" id="cd00086">
    <property type="entry name" value="homeodomain"/>
    <property type="match status" value="1"/>
</dbReference>
<feature type="region of interest" description="Disordered" evidence="6">
    <location>
        <begin position="277"/>
        <end position="387"/>
    </location>
</feature>
<evidence type="ECO:0000313" key="8">
    <source>
        <dbReference type="EMBL" id="KAA1110784.1"/>
    </source>
</evidence>
<comment type="caution">
    <text evidence="8">The sequence shown here is derived from an EMBL/GenBank/DDBJ whole genome shotgun (WGS) entry which is preliminary data.</text>
</comment>
<gene>
    <name evidence="8" type="ORF">PGT21_031644</name>
</gene>